<dbReference type="EMBL" id="JACJTE010000122">
    <property type="protein sequence ID" value="MBD2565924.1"/>
    <property type="molecule type" value="Genomic_DNA"/>
</dbReference>
<evidence type="ECO:0000313" key="2">
    <source>
        <dbReference type="EMBL" id="MBD2565924.1"/>
    </source>
</evidence>
<comment type="caution">
    <text evidence="2">The sequence shown here is derived from an EMBL/GenBank/DDBJ whole genome shotgun (WGS) entry which is preliminary data.</text>
</comment>
<accession>A0ABR8F7M1</accession>
<dbReference type="Pfam" id="PF09299">
    <property type="entry name" value="Mu-transpos_C"/>
    <property type="match status" value="1"/>
</dbReference>
<proteinExistence type="predicted"/>
<name>A0ABR8F7M1_NOSLI</name>
<keyword evidence="3" id="KW-1185">Reference proteome</keyword>
<evidence type="ECO:0000313" key="3">
    <source>
        <dbReference type="Proteomes" id="UP000604661"/>
    </source>
</evidence>
<evidence type="ECO:0000259" key="1">
    <source>
        <dbReference type="Pfam" id="PF09299"/>
    </source>
</evidence>
<gene>
    <name evidence="2" type="ORF">H6G95_36295</name>
</gene>
<dbReference type="RefSeq" id="WP_190971549.1">
    <property type="nucleotide sequence ID" value="NZ_JACJTE010000122.1"/>
</dbReference>
<sequence length="203" mass="23711">MPRVAYDELFQILTLPAPDQRKRKVQPGKGVKIHNIYYWADVFRDPEIEKSMLWVRYDPWNAGIAYALAQGQWVKCISSYYQYFQGRSEKEIRLASAELNQRQRNYGRKLTINDRELVEFLKSKFAQEGAILKQRLRDAEHDKVHKIIQNNLIPEPKLNLAEFAAEENNDCPGDDSTNEGKNCETISNLTAYITEPLEYYGEF</sequence>
<protein>
    <submittedName>
        <fullName evidence="2">Mu transposase C-terminal domain-containing protein</fullName>
    </submittedName>
</protein>
<dbReference type="InterPro" id="IPR015378">
    <property type="entry name" value="Transposase-like_Mu_C"/>
</dbReference>
<reference evidence="2 3" key="1">
    <citation type="journal article" date="2020" name="ISME J.">
        <title>Comparative genomics reveals insights into cyanobacterial evolution and habitat adaptation.</title>
        <authorList>
            <person name="Chen M.Y."/>
            <person name="Teng W.K."/>
            <person name="Zhao L."/>
            <person name="Hu C.X."/>
            <person name="Zhou Y.K."/>
            <person name="Han B.P."/>
            <person name="Song L.R."/>
            <person name="Shu W.S."/>
        </authorList>
    </citation>
    <scope>NUCLEOTIDE SEQUENCE [LARGE SCALE GENOMIC DNA]</scope>
    <source>
        <strain evidence="2 3">FACHB-391</strain>
    </source>
</reference>
<organism evidence="2 3">
    <name type="scientific">Nostoc linckia FACHB-391</name>
    <dbReference type="NCBI Taxonomy" id="2692906"/>
    <lineage>
        <taxon>Bacteria</taxon>
        <taxon>Bacillati</taxon>
        <taxon>Cyanobacteriota</taxon>
        <taxon>Cyanophyceae</taxon>
        <taxon>Nostocales</taxon>
        <taxon>Nostocaceae</taxon>
        <taxon>Nostoc</taxon>
    </lineage>
</organism>
<dbReference type="Proteomes" id="UP000604661">
    <property type="component" value="Unassembled WGS sequence"/>
</dbReference>
<feature type="domain" description="Transposase-like Mu C-terminal" evidence="1">
    <location>
        <begin position="20"/>
        <end position="71"/>
    </location>
</feature>